<dbReference type="InterPro" id="IPR014238">
    <property type="entry name" value="Spore_YlmC/YmxH"/>
</dbReference>
<dbReference type="PANTHER" id="PTHR40061">
    <property type="entry name" value="SPORULATION PROTEIN YLMC-RELATED"/>
    <property type="match status" value="1"/>
</dbReference>
<feature type="domain" description="PRC-barrel" evidence="1">
    <location>
        <begin position="2"/>
        <end position="76"/>
    </location>
</feature>
<evidence type="ECO:0000259" key="1">
    <source>
        <dbReference type="Pfam" id="PF05239"/>
    </source>
</evidence>
<evidence type="ECO:0000313" key="2">
    <source>
        <dbReference type="EMBL" id="MCR1898096.1"/>
    </source>
</evidence>
<protein>
    <submittedName>
        <fullName evidence="2">YlmC/YmxH family sporulation protein</fullName>
    </submittedName>
</protein>
<proteinExistence type="predicted"/>
<dbReference type="Pfam" id="PF05239">
    <property type="entry name" value="PRC"/>
    <property type="match status" value="1"/>
</dbReference>
<organism evidence="2 3">
    <name type="scientific">Irregularibacter muris</name>
    <dbReference type="NCBI Taxonomy" id="1796619"/>
    <lineage>
        <taxon>Bacteria</taxon>
        <taxon>Bacillati</taxon>
        <taxon>Bacillota</taxon>
        <taxon>Clostridia</taxon>
        <taxon>Eubacteriales</taxon>
        <taxon>Eubacteriaceae</taxon>
        <taxon>Irregularibacter</taxon>
    </lineage>
</organism>
<sequence length="77" mass="8929">MRWQDMKNKEIINITTGERLGIFGDCDIEFDINDGRIKSILIPESKGYFSFASDKKMYSLPWGKIKKIGPDMILIEE</sequence>
<name>A0AAE3KZ46_9FIRM</name>
<dbReference type="PANTHER" id="PTHR40061:SF1">
    <property type="entry name" value="SPORULATION PROTEIN YLMC-RELATED"/>
    <property type="match status" value="1"/>
</dbReference>
<dbReference type="Proteomes" id="UP001205748">
    <property type="component" value="Unassembled WGS sequence"/>
</dbReference>
<reference evidence="2" key="1">
    <citation type="submission" date="2022-07" db="EMBL/GenBank/DDBJ databases">
        <title>Enhanced cultured diversity of the mouse gut microbiota enables custom-made synthetic communities.</title>
        <authorList>
            <person name="Afrizal A."/>
        </authorList>
    </citation>
    <scope>NUCLEOTIDE SEQUENCE</scope>
    <source>
        <strain evidence="2">DSM 28593</strain>
    </source>
</reference>
<evidence type="ECO:0000313" key="3">
    <source>
        <dbReference type="Proteomes" id="UP001205748"/>
    </source>
</evidence>
<gene>
    <name evidence="2" type="ORF">NSA47_03730</name>
</gene>
<dbReference type="InterPro" id="IPR027275">
    <property type="entry name" value="PRC-brl_dom"/>
</dbReference>
<comment type="caution">
    <text evidence="2">The sequence shown here is derived from an EMBL/GenBank/DDBJ whole genome shotgun (WGS) entry which is preliminary data.</text>
</comment>
<dbReference type="AlphaFoldDB" id="A0AAE3KZ46"/>
<dbReference type="Gene3D" id="2.30.30.240">
    <property type="entry name" value="PRC-barrel domain"/>
    <property type="match status" value="1"/>
</dbReference>
<accession>A0AAE3KZ46</accession>
<dbReference type="EMBL" id="JANKAS010000002">
    <property type="protein sequence ID" value="MCR1898096.1"/>
    <property type="molecule type" value="Genomic_DNA"/>
</dbReference>
<dbReference type="RefSeq" id="WP_257529555.1">
    <property type="nucleotide sequence ID" value="NZ_JANKAS010000002.1"/>
</dbReference>
<dbReference type="NCBIfam" id="TIGR02888">
    <property type="entry name" value="spore_YlmC_YmxH"/>
    <property type="match status" value="1"/>
</dbReference>
<keyword evidence="3" id="KW-1185">Reference proteome</keyword>
<dbReference type="SUPFAM" id="SSF50346">
    <property type="entry name" value="PRC-barrel domain"/>
    <property type="match status" value="1"/>
</dbReference>
<dbReference type="InterPro" id="IPR011033">
    <property type="entry name" value="PRC_barrel-like_sf"/>
</dbReference>